<feature type="compositionally biased region" description="Polar residues" evidence="2">
    <location>
        <begin position="190"/>
        <end position="208"/>
    </location>
</feature>
<evidence type="ECO:0000256" key="2">
    <source>
        <dbReference type="SAM" id="MobiDB-lite"/>
    </source>
</evidence>
<reference evidence="4" key="1">
    <citation type="submission" date="2018-02" db="EMBL/GenBank/DDBJ databases">
        <authorList>
            <person name="Cohen D.B."/>
            <person name="Kent A.D."/>
        </authorList>
    </citation>
    <scope>NUCLEOTIDE SEQUENCE</scope>
</reference>
<dbReference type="InterPro" id="IPR005135">
    <property type="entry name" value="Endo/exonuclease/phosphatase"/>
</dbReference>
<evidence type="ECO:0000313" key="4">
    <source>
        <dbReference type="EMBL" id="SPC97546.1"/>
    </source>
</evidence>
<keyword evidence="1" id="KW-0175">Coiled coil</keyword>
<dbReference type="EMBL" id="OIVN01001779">
    <property type="protein sequence ID" value="SPC97546.1"/>
    <property type="molecule type" value="Genomic_DNA"/>
</dbReference>
<evidence type="ECO:0000256" key="1">
    <source>
        <dbReference type="SAM" id="Coils"/>
    </source>
</evidence>
<gene>
    <name evidence="4" type="ORF">FSB_LOCUS25428</name>
</gene>
<feature type="coiled-coil region" evidence="1">
    <location>
        <begin position="473"/>
        <end position="516"/>
    </location>
</feature>
<sequence>MSATLIELWAKCSMNAEEEAVEVEEKVVEETKRGRWRPRFRAQMKDLGNNLFIIVFNDVMDRDIVMMNGPWAFDKNLVMMRPFDGNQTIQDVQLTEASFWIQISELPLKGMNEEVAVLVGRGLGVLEEIDAPEDGIAWGEFLRVKTEKMGRDNGGNTKAYGPWLRASLGRWKPATTTITGGRSDSLGKNPGTSAPHTAPSQAETSVTGTKEKVTADEALATITEKVTVRSLHDLVRENNPNILFLMERRMKAIAVEGIRIHLRFNSVFTVSSNGRKGGLAMFWRDTIDLEIRNFSRNHIDAIIKDSTVGKMWRLTGFYGSPERSGRSETWQLLKRLGDQNQVPWVVLGDFNEILYNSEKMGKAARAESQMKVFREVLDNHCLRDLGFRDPWYTWDNRRLGLENIKERLDRVVAGLDWSTLYPEAWQAWAREESCEKIVKEAWQQHPTGSKMYEVTEAIKSCRKRLTKWDRDVYRSSQQRLHQLGEDLRCMEERNHSDDTQVQMNKTRAELNELLKREEIIWRQRSRVQWLQEGNHNTKYFHNKANQRRRKNAIMSLKDEHGVAQEEPLEIEQIVVNYFSQIYMSTNPQNFGSIMEVVKRSVTSEMNVGLTQEFKAEEVVLALHQMYPTKSPGPNGYETPRGLLASLQRSEDPLVTWVAISSGNTTPRGLTCCRSTGNKIPRGLLAMSLGHTIPSWPWVVSLQGITLKTVFDVLKTYHACLFFQSLSCLTKPKS</sequence>
<name>A0A2N9G4F4_FAGSY</name>
<dbReference type="Gene3D" id="3.60.10.10">
    <property type="entry name" value="Endonuclease/exonuclease/phosphatase"/>
    <property type="match status" value="1"/>
</dbReference>
<dbReference type="InterPro" id="IPR036691">
    <property type="entry name" value="Endo/exonu/phosph_ase_sf"/>
</dbReference>
<feature type="region of interest" description="Disordered" evidence="2">
    <location>
        <begin position="176"/>
        <end position="210"/>
    </location>
</feature>
<feature type="domain" description="Endonuclease/exonuclease/phosphatase" evidence="3">
    <location>
        <begin position="229"/>
        <end position="420"/>
    </location>
</feature>
<accession>A0A2N9G4F4</accession>
<dbReference type="SUPFAM" id="SSF56219">
    <property type="entry name" value="DNase I-like"/>
    <property type="match status" value="1"/>
</dbReference>
<organism evidence="4">
    <name type="scientific">Fagus sylvatica</name>
    <name type="common">Beechnut</name>
    <dbReference type="NCBI Taxonomy" id="28930"/>
    <lineage>
        <taxon>Eukaryota</taxon>
        <taxon>Viridiplantae</taxon>
        <taxon>Streptophyta</taxon>
        <taxon>Embryophyta</taxon>
        <taxon>Tracheophyta</taxon>
        <taxon>Spermatophyta</taxon>
        <taxon>Magnoliopsida</taxon>
        <taxon>eudicotyledons</taxon>
        <taxon>Gunneridae</taxon>
        <taxon>Pentapetalae</taxon>
        <taxon>rosids</taxon>
        <taxon>fabids</taxon>
        <taxon>Fagales</taxon>
        <taxon>Fagaceae</taxon>
        <taxon>Fagus</taxon>
    </lineage>
</organism>
<proteinExistence type="predicted"/>
<dbReference type="PANTHER" id="PTHR35218:SF9">
    <property type="entry name" value="ENDONUCLEASE_EXONUCLEASE_PHOSPHATASE DOMAIN-CONTAINING PROTEIN"/>
    <property type="match status" value="1"/>
</dbReference>
<dbReference type="Pfam" id="PF03372">
    <property type="entry name" value="Exo_endo_phos"/>
    <property type="match status" value="1"/>
</dbReference>
<dbReference type="AlphaFoldDB" id="A0A2N9G4F4"/>
<dbReference type="GO" id="GO:0003824">
    <property type="term" value="F:catalytic activity"/>
    <property type="evidence" value="ECO:0007669"/>
    <property type="project" value="InterPro"/>
</dbReference>
<evidence type="ECO:0000259" key="3">
    <source>
        <dbReference type="Pfam" id="PF03372"/>
    </source>
</evidence>
<protein>
    <recommendedName>
        <fullName evidence="3">Endonuclease/exonuclease/phosphatase domain-containing protein</fullName>
    </recommendedName>
</protein>
<dbReference type="PANTHER" id="PTHR35218">
    <property type="entry name" value="RNASE H DOMAIN-CONTAINING PROTEIN"/>
    <property type="match status" value="1"/>
</dbReference>